<evidence type="ECO:0000256" key="1">
    <source>
        <dbReference type="SAM" id="Phobius"/>
    </source>
</evidence>
<dbReference type="RefSeq" id="WP_188830439.1">
    <property type="nucleotide sequence ID" value="NZ_BMMW01000004.1"/>
</dbReference>
<accession>A0A917QQV3</accession>
<keyword evidence="1" id="KW-1133">Transmembrane helix</keyword>
<protein>
    <submittedName>
        <fullName evidence="2">Uncharacterized protein</fullName>
    </submittedName>
</protein>
<sequence>MHDAGMGAIMARPMLAFPRDSWRTITALCGTLAVGVAIWVAGHLAFSAEVHEAGVVAHLVALAVGFGGVLTADFLMLRWLAGRSTLSAAVRGVSRLHLPIWAGVVGLIGSGCVLEPNLGAPLTMVKMALVVGLTVNGFGASALSRRLVKHADDTPLPARLLAWGAACGAISQVCWWGSIGIGFWNSAH</sequence>
<dbReference type="Proteomes" id="UP000612956">
    <property type="component" value="Unassembled WGS sequence"/>
</dbReference>
<dbReference type="EMBL" id="BMMW01000004">
    <property type="protein sequence ID" value="GGK62634.1"/>
    <property type="molecule type" value="Genomic_DNA"/>
</dbReference>
<dbReference type="AlphaFoldDB" id="A0A917QQV3"/>
<evidence type="ECO:0000313" key="2">
    <source>
        <dbReference type="EMBL" id="GGK62634.1"/>
    </source>
</evidence>
<feature type="transmembrane region" description="Helical" evidence="1">
    <location>
        <begin position="21"/>
        <end position="41"/>
    </location>
</feature>
<reference evidence="2" key="2">
    <citation type="submission" date="2020-09" db="EMBL/GenBank/DDBJ databases">
        <authorList>
            <person name="Sun Q."/>
            <person name="Zhou Y."/>
        </authorList>
    </citation>
    <scope>NUCLEOTIDE SEQUENCE</scope>
    <source>
        <strain evidence="2">CGMCC 4.7278</strain>
    </source>
</reference>
<reference evidence="2" key="1">
    <citation type="journal article" date="2014" name="Int. J. Syst. Evol. Microbiol.">
        <title>Complete genome sequence of Corynebacterium casei LMG S-19264T (=DSM 44701T), isolated from a smear-ripened cheese.</title>
        <authorList>
            <consortium name="US DOE Joint Genome Institute (JGI-PGF)"/>
            <person name="Walter F."/>
            <person name="Albersmeier A."/>
            <person name="Kalinowski J."/>
            <person name="Ruckert C."/>
        </authorList>
    </citation>
    <scope>NUCLEOTIDE SEQUENCE</scope>
    <source>
        <strain evidence="2">CGMCC 4.7278</strain>
    </source>
</reference>
<comment type="caution">
    <text evidence="2">The sequence shown here is derived from an EMBL/GenBank/DDBJ whole genome shotgun (WGS) entry which is preliminary data.</text>
</comment>
<keyword evidence="1" id="KW-0472">Membrane</keyword>
<evidence type="ECO:0000313" key="3">
    <source>
        <dbReference type="Proteomes" id="UP000612956"/>
    </source>
</evidence>
<proteinExistence type="predicted"/>
<keyword evidence="3" id="KW-1185">Reference proteome</keyword>
<keyword evidence="1" id="KW-0812">Transmembrane</keyword>
<name>A0A917QQV3_9NOCA</name>
<gene>
    <name evidence="2" type="ORF">GCM10011591_38580</name>
</gene>
<feature type="transmembrane region" description="Helical" evidence="1">
    <location>
        <begin position="160"/>
        <end position="184"/>
    </location>
</feature>
<feature type="transmembrane region" description="Helical" evidence="1">
    <location>
        <begin position="53"/>
        <end position="77"/>
    </location>
</feature>
<organism evidence="2 3">
    <name type="scientific">Nocardia camponoti</name>
    <dbReference type="NCBI Taxonomy" id="1616106"/>
    <lineage>
        <taxon>Bacteria</taxon>
        <taxon>Bacillati</taxon>
        <taxon>Actinomycetota</taxon>
        <taxon>Actinomycetes</taxon>
        <taxon>Mycobacteriales</taxon>
        <taxon>Nocardiaceae</taxon>
        <taxon>Nocardia</taxon>
    </lineage>
</organism>
<feature type="transmembrane region" description="Helical" evidence="1">
    <location>
        <begin position="98"/>
        <end position="118"/>
    </location>
</feature>
<feature type="transmembrane region" description="Helical" evidence="1">
    <location>
        <begin position="124"/>
        <end position="148"/>
    </location>
</feature>